<gene>
    <name evidence="10" type="ORF">NJ959_10435</name>
</gene>
<keyword evidence="4" id="KW-0862">Zinc</keyword>
<evidence type="ECO:0000259" key="8">
    <source>
        <dbReference type="Pfam" id="PF07282"/>
    </source>
</evidence>
<reference evidence="10" key="1">
    <citation type="submission" date="2022-06" db="EMBL/GenBank/DDBJ databases">
        <title>New cyanobacteria of genus Symplocastrum in benthos of Lake Baikal.</title>
        <authorList>
            <person name="Sorokovikova E."/>
            <person name="Tikhonova I."/>
            <person name="Krasnopeev A."/>
            <person name="Evseev P."/>
            <person name="Gladkikh A."/>
            <person name="Belykh O."/>
        </authorList>
    </citation>
    <scope>NUCLEOTIDE SEQUENCE</scope>
    <source>
        <strain evidence="10">BBK-W-15</strain>
    </source>
</reference>
<dbReference type="InterPro" id="IPR001959">
    <property type="entry name" value="Transposase"/>
</dbReference>
<dbReference type="GO" id="GO:0032196">
    <property type="term" value="P:transposition"/>
    <property type="evidence" value="ECO:0007669"/>
    <property type="project" value="UniProtKB-KW"/>
</dbReference>
<dbReference type="Pfam" id="PF07282">
    <property type="entry name" value="Cas12f1-like_TNB"/>
    <property type="match status" value="1"/>
</dbReference>
<dbReference type="Pfam" id="PF12323">
    <property type="entry name" value="HTH_OrfB_IS605"/>
    <property type="match status" value="1"/>
</dbReference>
<dbReference type="RefSeq" id="WP_254011666.1">
    <property type="nucleotide sequence ID" value="NZ_JAMZMM010000080.1"/>
</dbReference>
<keyword evidence="11" id="KW-1185">Reference proteome</keyword>
<evidence type="ECO:0000313" key="11">
    <source>
        <dbReference type="Proteomes" id="UP001204953"/>
    </source>
</evidence>
<evidence type="ECO:0000256" key="2">
    <source>
        <dbReference type="ARBA" id="ARBA00022578"/>
    </source>
</evidence>
<evidence type="ECO:0000256" key="1">
    <source>
        <dbReference type="ARBA" id="ARBA00008761"/>
    </source>
</evidence>
<dbReference type="GO" id="GO:0006310">
    <property type="term" value="P:DNA recombination"/>
    <property type="evidence" value="ECO:0007669"/>
    <property type="project" value="UniProtKB-KW"/>
</dbReference>
<feature type="domain" description="Cas12f1-like TNB" evidence="8">
    <location>
        <begin position="352"/>
        <end position="417"/>
    </location>
</feature>
<dbReference type="NCBIfam" id="NF040570">
    <property type="entry name" value="guided_TnpB"/>
    <property type="match status" value="1"/>
</dbReference>
<dbReference type="InterPro" id="IPR010095">
    <property type="entry name" value="Cas12f1-like_TNB"/>
</dbReference>
<name>A0AAE3GQH7_9CYAN</name>
<evidence type="ECO:0000313" key="10">
    <source>
        <dbReference type="EMBL" id="MCP2728876.1"/>
    </source>
</evidence>
<proteinExistence type="inferred from homology"/>
<dbReference type="GO" id="GO:0046872">
    <property type="term" value="F:metal ion binding"/>
    <property type="evidence" value="ECO:0007669"/>
    <property type="project" value="UniProtKB-KW"/>
</dbReference>
<keyword evidence="6" id="KW-0233">DNA recombination</keyword>
<evidence type="ECO:0000256" key="3">
    <source>
        <dbReference type="ARBA" id="ARBA00022723"/>
    </source>
</evidence>
<feature type="domain" description="Probable transposase IS891/IS1136/IS1341" evidence="7">
    <location>
        <begin position="209"/>
        <end position="319"/>
    </location>
</feature>
<dbReference type="Proteomes" id="UP001204953">
    <property type="component" value="Unassembled WGS sequence"/>
</dbReference>
<comment type="similarity">
    <text evidence="1">In the C-terminal section; belongs to the transposase 35 family.</text>
</comment>
<comment type="caution">
    <text evidence="10">The sequence shown here is derived from an EMBL/GenBank/DDBJ whole genome shotgun (WGS) entry which is preliminary data.</text>
</comment>
<dbReference type="InterPro" id="IPR021027">
    <property type="entry name" value="Transposase_put_HTH"/>
</dbReference>
<protein>
    <submittedName>
        <fullName evidence="10">Transposase</fullName>
    </submittedName>
</protein>
<dbReference type="EMBL" id="JAMZMM010000080">
    <property type="protein sequence ID" value="MCP2728876.1"/>
    <property type="molecule type" value="Genomic_DNA"/>
</dbReference>
<evidence type="ECO:0000259" key="7">
    <source>
        <dbReference type="Pfam" id="PF01385"/>
    </source>
</evidence>
<organism evidence="10 11">
    <name type="scientific">Limnofasciculus baicalensis BBK-W-15</name>
    <dbReference type="NCBI Taxonomy" id="2699891"/>
    <lineage>
        <taxon>Bacteria</taxon>
        <taxon>Bacillati</taxon>
        <taxon>Cyanobacteriota</taxon>
        <taxon>Cyanophyceae</taxon>
        <taxon>Coleofasciculales</taxon>
        <taxon>Coleofasciculaceae</taxon>
        <taxon>Limnofasciculus</taxon>
        <taxon>Limnofasciculus baicalensis</taxon>
    </lineage>
</organism>
<evidence type="ECO:0000259" key="9">
    <source>
        <dbReference type="Pfam" id="PF12323"/>
    </source>
</evidence>
<feature type="domain" description="Transposase putative helix-turn-helix" evidence="9">
    <location>
        <begin position="1"/>
        <end position="43"/>
    </location>
</feature>
<dbReference type="AlphaFoldDB" id="A0AAE3GQH7"/>
<evidence type="ECO:0000256" key="6">
    <source>
        <dbReference type="ARBA" id="ARBA00023172"/>
    </source>
</evidence>
<evidence type="ECO:0000256" key="4">
    <source>
        <dbReference type="ARBA" id="ARBA00022833"/>
    </source>
</evidence>
<sequence>MLLAYVYKLDPSSSQKKELEEQVEMLRLQYNFRIRERLDAYRQVTFPAMGDYCDIYSRAESSPLSCSVSKNALYGNPWTRDKNGFWKKRSPLAQQDADLPNLKRERPWYKRIQHHVLQQMLRRVDEGFQRFFQGLSAIPKTKRRGQYHSFSYPPGDVRFKGNKVRLPGVGWMRFYQSRLVPDGFKVKTVTVRRKSDGWYVSVRLEDTLVPNILSPSEVTSAIGVDLGIKKIISISTGEIVANPRFYAQQERRRNIRSRAANRKVKGSKNRRKAYRYLAKLENKVGLQRQDFQWKLAHKLNSETKCCIIFEDLNVKGMMKRCRPKIDSTTGKYLENGQLAKRGLNRAIWDASWGSLKEKVKVIAAKLGNLFHEINPKHTSQECSACGYISPTNRDKEKFLCEDCGNIADADIDAAVVIRQRGLKELGIELKIREVIPEFTPKESIKISSDREHQQQYVEPGKPLEIKQLLL</sequence>
<dbReference type="Pfam" id="PF01385">
    <property type="entry name" value="OrfB_IS605"/>
    <property type="match status" value="1"/>
</dbReference>
<keyword evidence="5" id="KW-0238">DNA-binding</keyword>
<evidence type="ECO:0000256" key="5">
    <source>
        <dbReference type="ARBA" id="ARBA00023125"/>
    </source>
</evidence>
<accession>A0AAE3GQH7</accession>
<dbReference type="GO" id="GO:0003677">
    <property type="term" value="F:DNA binding"/>
    <property type="evidence" value="ECO:0007669"/>
    <property type="project" value="UniProtKB-KW"/>
</dbReference>
<keyword evidence="3" id="KW-0479">Metal-binding</keyword>
<keyword evidence="2" id="KW-0815">Transposition</keyword>